<dbReference type="InterPro" id="IPR051534">
    <property type="entry name" value="CBASS_pafABC_assoc_protein"/>
</dbReference>
<dbReference type="InterPro" id="IPR057727">
    <property type="entry name" value="WCX_dom"/>
</dbReference>
<dbReference type="PROSITE" id="PS52050">
    <property type="entry name" value="WYL"/>
    <property type="match status" value="1"/>
</dbReference>
<protein>
    <recommendedName>
        <fullName evidence="5">WYL domain-containing protein</fullName>
    </recommendedName>
</protein>
<evidence type="ECO:0000259" key="2">
    <source>
        <dbReference type="Pfam" id="PF25583"/>
    </source>
</evidence>
<evidence type="ECO:0008006" key="5">
    <source>
        <dbReference type="Google" id="ProtNLM"/>
    </source>
</evidence>
<name>A0ABR7M861_9BACT</name>
<dbReference type="PANTHER" id="PTHR34580:SF9">
    <property type="entry name" value="SLL5097 PROTEIN"/>
    <property type="match status" value="1"/>
</dbReference>
<proteinExistence type="predicted"/>
<evidence type="ECO:0000313" key="3">
    <source>
        <dbReference type="EMBL" id="MBC6491206.1"/>
    </source>
</evidence>
<evidence type="ECO:0000313" key="4">
    <source>
        <dbReference type="Proteomes" id="UP000765802"/>
    </source>
</evidence>
<reference evidence="3 4" key="1">
    <citation type="submission" date="2016-07" db="EMBL/GenBank/DDBJ databases">
        <title>Genome analysis of Flavihumibacter stibioxidans YS-17.</title>
        <authorList>
            <person name="Shi K."/>
            <person name="Han Y."/>
            <person name="Wang G."/>
        </authorList>
    </citation>
    <scope>NUCLEOTIDE SEQUENCE [LARGE SCALE GENOMIC DNA]</scope>
    <source>
        <strain evidence="3 4">YS-17</strain>
    </source>
</reference>
<feature type="domain" description="WCX" evidence="2">
    <location>
        <begin position="219"/>
        <end position="296"/>
    </location>
</feature>
<keyword evidence="4" id="KW-1185">Reference proteome</keyword>
<organism evidence="3 4">
    <name type="scientific">Flavihumibacter stibioxidans</name>
    <dbReference type="NCBI Taxonomy" id="1834163"/>
    <lineage>
        <taxon>Bacteria</taxon>
        <taxon>Pseudomonadati</taxon>
        <taxon>Bacteroidota</taxon>
        <taxon>Chitinophagia</taxon>
        <taxon>Chitinophagales</taxon>
        <taxon>Chitinophagaceae</taxon>
        <taxon>Flavihumibacter</taxon>
    </lineage>
</organism>
<dbReference type="Proteomes" id="UP000765802">
    <property type="component" value="Unassembled WGS sequence"/>
</dbReference>
<dbReference type="InterPro" id="IPR026881">
    <property type="entry name" value="WYL_dom"/>
</dbReference>
<dbReference type="PANTHER" id="PTHR34580">
    <property type="match status" value="1"/>
</dbReference>
<dbReference type="Pfam" id="PF13280">
    <property type="entry name" value="WYL"/>
    <property type="match status" value="1"/>
</dbReference>
<sequence>MTFQEKIRQYQTLVSNLLEGEGKNRDQLLSALREAGMDISLRTFQRALEELREEYGIHISYDASRNIYSVADAAKPVLEDFMRFCGHNAWTGFARMLLAASPEERLAVSFERGSEERGMHALQPLFRAIVDRKQVRFILENHSGQPGKEYILNPYLLKEYRGNWFLAGMVARNGKIRTYELSRISNLELLQETYQPDKDFPSDMISRFMIGAGLEDGKPEKIVLELYPPADRVLAELPLHATQKKVKSGKDCLQVELRLLVNQDLVEALLQLGDRVKVLEPSALRKALVSRYKDALKLYKK</sequence>
<accession>A0ABR7M861</accession>
<evidence type="ECO:0000259" key="1">
    <source>
        <dbReference type="Pfam" id="PF13280"/>
    </source>
</evidence>
<dbReference type="EMBL" id="MBUA01000012">
    <property type="protein sequence ID" value="MBC6491206.1"/>
    <property type="molecule type" value="Genomic_DNA"/>
</dbReference>
<gene>
    <name evidence="3" type="ORF">BC349_09195</name>
</gene>
<feature type="domain" description="WYL" evidence="1">
    <location>
        <begin position="121"/>
        <end position="188"/>
    </location>
</feature>
<comment type="caution">
    <text evidence="3">The sequence shown here is derived from an EMBL/GenBank/DDBJ whole genome shotgun (WGS) entry which is preliminary data.</text>
</comment>
<dbReference type="Pfam" id="PF25583">
    <property type="entry name" value="WCX"/>
    <property type="match status" value="1"/>
</dbReference>
<dbReference type="RefSeq" id="WP_187256522.1">
    <property type="nucleotide sequence ID" value="NZ_JBHULF010000014.1"/>
</dbReference>